<dbReference type="CDD" id="cd06144">
    <property type="entry name" value="REX4_like"/>
    <property type="match status" value="1"/>
</dbReference>
<feature type="compositionally biased region" description="Basic residues" evidence="10">
    <location>
        <begin position="317"/>
        <end position="329"/>
    </location>
</feature>
<evidence type="ECO:0000256" key="5">
    <source>
        <dbReference type="ARBA" id="ARBA00022722"/>
    </source>
</evidence>
<organism evidence="12 13">
    <name type="scientific">Imshaugia aleurites</name>
    <dbReference type="NCBI Taxonomy" id="172621"/>
    <lineage>
        <taxon>Eukaryota</taxon>
        <taxon>Fungi</taxon>
        <taxon>Dikarya</taxon>
        <taxon>Ascomycota</taxon>
        <taxon>Pezizomycotina</taxon>
        <taxon>Lecanoromycetes</taxon>
        <taxon>OSLEUM clade</taxon>
        <taxon>Lecanoromycetidae</taxon>
        <taxon>Lecanorales</taxon>
        <taxon>Lecanorineae</taxon>
        <taxon>Parmeliaceae</taxon>
        <taxon>Imshaugia</taxon>
    </lineage>
</organism>
<evidence type="ECO:0000256" key="1">
    <source>
        <dbReference type="ARBA" id="ARBA00004123"/>
    </source>
</evidence>
<dbReference type="GO" id="GO:0006364">
    <property type="term" value="P:rRNA processing"/>
    <property type="evidence" value="ECO:0007669"/>
    <property type="project" value="UniProtKB-KW"/>
</dbReference>
<keyword evidence="13" id="KW-1185">Reference proteome</keyword>
<feature type="region of interest" description="Disordered" evidence="10">
    <location>
        <begin position="293"/>
        <end position="329"/>
    </location>
</feature>
<dbReference type="InterPro" id="IPR036397">
    <property type="entry name" value="RNaseH_sf"/>
</dbReference>
<evidence type="ECO:0000256" key="3">
    <source>
        <dbReference type="ARBA" id="ARBA00016937"/>
    </source>
</evidence>
<dbReference type="Pfam" id="PF00929">
    <property type="entry name" value="RNase_T"/>
    <property type="match status" value="1"/>
</dbReference>
<sequence length="329" mass="36631">MELNDLSSNWKRLQRTLKADTTKPAKRKASESVLQPQRNGVKYRKIAGDSIRPPNTNSERSQRMGPRWSRIEDEKPSTSLALWAEDHDIPAKDLAAAYGTSLKSTSIPGKDTTTVDKINEGLSRTVEAGKFIAIDCEMVGVGPTPDTDSALARISIVNYHGHQVYDSFVQPKEAVTDYRTFVSGITPLLLQSARPLEAVQADVAKLFDGKILVGHAIKHDLEALLLGHSKRDIRDTSRHPAFRRLAGGRTPSLKKLAREVLGVDIQGGQHSSIEDARATMLLFRKEKEAFDNDHMKKFGPDHRRMNGVADNEGQKSNHSKKKKKKKVRK</sequence>
<evidence type="ECO:0000256" key="9">
    <source>
        <dbReference type="ARBA" id="ARBA00025599"/>
    </source>
</evidence>
<dbReference type="SUPFAM" id="SSF53098">
    <property type="entry name" value="Ribonuclease H-like"/>
    <property type="match status" value="1"/>
</dbReference>
<keyword evidence="5" id="KW-0540">Nuclease</keyword>
<name>A0A8H3F451_9LECA</name>
<keyword evidence="8" id="KW-0539">Nucleus</keyword>
<evidence type="ECO:0000256" key="2">
    <source>
        <dbReference type="ARBA" id="ARBA00010489"/>
    </source>
</evidence>
<evidence type="ECO:0000256" key="8">
    <source>
        <dbReference type="ARBA" id="ARBA00023242"/>
    </source>
</evidence>
<dbReference type="SMART" id="SM00479">
    <property type="entry name" value="EXOIII"/>
    <property type="match status" value="1"/>
</dbReference>
<dbReference type="GO" id="GO:0000027">
    <property type="term" value="P:ribosomal large subunit assembly"/>
    <property type="evidence" value="ECO:0007669"/>
    <property type="project" value="TreeGrafter"/>
</dbReference>
<evidence type="ECO:0000313" key="13">
    <source>
        <dbReference type="Proteomes" id="UP000664534"/>
    </source>
</evidence>
<evidence type="ECO:0000313" key="12">
    <source>
        <dbReference type="EMBL" id="CAF9913986.1"/>
    </source>
</evidence>
<comment type="similarity">
    <text evidence="2">Belongs to the REXO4 family.</text>
</comment>
<dbReference type="InterPro" id="IPR012337">
    <property type="entry name" value="RNaseH-like_sf"/>
</dbReference>
<reference evidence="12" key="1">
    <citation type="submission" date="2021-03" db="EMBL/GenBank/DDBJ databases">
        <authorList>
            <person name="Tagirdzhanova G."/>
        </authorList>
    </citation>
    <scope>NUCLEOTIDE SEQUENCE</scope>
</reference>
<evidence type="ECO:0000256" key="6">
    <source>
        <dbReference type="ARBA" id="ARBA00022801"/>
    </source>
</evidence>
<dbReference type="GO" id="GO:0005634">
    <property type="term" value="C:nucleus"/>
    <property type="evidence" value="ECO:0007669"/>
    <property type="project" value="UniProtKB-SubCell"/>
</dbReference>
<dbReference type="GO" id="GO:0008408">
    <property type="term" value="F:3'-5' exonuclease activity"/>
    <property type="evidence" value="ECO:0007669"/>
    <property type="project" value="InterPro"/>
</dbReference>
<dbReference type="Proteomes" id="UP000664534">
    <property type="component" value="Unassembled WGS sequence"/>
</dbReference>
<evidence type="ECO:0000256" key="7">
    <source>
        <dbReference type="ARBA" id="ARBA00022839"/>
    </source>
</evidence>
<evidence type="ECO:0000259" key="11">
    <source>
        <dbReference type="SMART" id="SM00479"/>
    </source>
</evidence>
<evidence type="ECO:0000256" key="10">
    <source>
        <dbReference type="SAM" id="MobiDB-lite"/>
    </source>
</evidence>
<keyword evidence="6" id="KW-0378">Hydrolase</keyword>
<dbReference type="Gene3D" id="3.30.420.10">
    <property type="entry name" value="Ribonuclease H-like superfamily/Ribonuclease H"/>
    <property type="match status" value="1"/>
</dbReference>
<dbReference type="PANTHER" id="PTHR12801">
    <property type="entry name" value="RNA EXONUCLEASE REXO1 / RECO3 FAMILY MEMBER-RELATED"/>
    <property type="match status" value="1"/>
</dbReference>
<dbReference type="EMBL" id="CAJPDT010000012">
    <property type="protein sequence ID" value="CAF9913986.1"/>
    <property type="molecule type" value="Genomic_DNA"/>
</dbReference>
<protein>
    <recommendedName>
        <fullName evidence="3">RNA exonuclease 4</fullName>
    </recommendedName>
</protein>
<accession>A0A8H3F451</accession>
<proteinExistence type="inferred from homology"/>
<gene>
    <name evidence="12" type="primary">REX4</name>
    <name evidence="12" type="ORF">IMSHALPRED_001497</name>
</gene>
<dbReference type="PANTHER" id="PTHR12801:SF45">
    <property type="entry name" value="RNA EXONUCLEASE 4"/>
    <property type="match status" value="1"/>
</dbReference>
<feature type="compositionally biased region" description="Basic and acidic residues" evidence="10">
    <location>
        <begin position="293"/>
        <end position="304"/>
    </location>
</feature>
<dbReference type="FunFam" id="3.30.420.10:FF:000007">
    <property type="entry name" value="Interferon-stimulated exonuclease gene 20"/>
    <property type="match status" value="1"/>
</dbReference>
<keyword evidence="4" id="KW-0698">rRNA processing</keyword>
<dbReference type="AlphaFoldDB" id="A0A8H3F451"/>
<evidence type="ECO:0000256" key="4">
    <source>
        <dbReference type="ARBA" id="ARBA00022552"/>
    </source>
</evidence>
<keyword evidence="7 12" id="KW-0269">Exonuclease</keyword>
<dbReference type="OrthoDB" id="8191639at2759"/>
<dbReference type="InterPro" id="IPR013520">
    <property type="entry name" value="Ribonucl_H"/>
</dbReference>
<dbReference type="InterPro" id="IPR047021">
    <property type="entry name" value="REXO1/3/4-like"/>
</dbReference>
<feature type="domain" description="Exonuclease" evidence="11">
    <location>
        <begin position="130"/>
        <end position="292"/>
    </location>
</feature>
<dbReference type="InterPro" id="IPR037431">
    <property type="entry name" value="REX4_DEDDh_dom"/>
</dbReference>
<comment type="function">
    <text evidence="9">Exoribonuclease involved in ribosome biosynthesis. Involved in the processing of ITS1, the internal transcribed spacer localized between the 18S and 5.8S rRNAs.</text>
</comment>
<comment type="subcellular location">
    <subcellularLocation>
        <location evidence="1">Nucleus</location>
    </subcellularLocation>
</comment>
<feature type="region of interest" description="Disordered" evidence="10">
    <location>
        <begin position="16"/>
        <end position="72"/>
    </location>
</feature>
<comment type="caution">
    <text evidence="12">The sequence shown here is derived from an EMBL/GenBank/DDBJ whole genome shotgun (WGS) entry which is preliminary data.</text>
</comment>
<dbReference type="GO" id="GO:0003676">
    <property type="term" value="F:nucleic acid binding"/>
    <property type="evidence" value="ECO:0007669"/>
    <property type="project" value="InterPro"/>
</dbReference>